<evidence type="ECO:0000256" key="3">
    <source>
        <dbReference type="ARBA" id="ARBA00023180"/>
    </source>
</evidence>
<evidence type="ECO:0000256" key="4">
    <source>
        <dbReference type="SAM" id="MobiDB-lite"/>
    </source>
</evidence>
<protein>
    <recommendedName>
        <fullName evidence="7">Integrin</fullName>
    </recommendedName>
</protein>
<dbReference type="Gene3D" id="2.60.40.10">
    <property type="entry name" value="Immunoglobulins"/>
    <property type="match status" value="1"/>
</dbReference>
<dbReference type="InterPro" id="IPR028994">
    <property type="entry name" value="Integrin_alpha_N"/>
</dbReference>
<keyword evidence="6" id="KW-1185">Reference proteome</keyword>
<proteinExistence type="predicted"/>
<dbReference type="PANTHER" id="PTHR36220:SF1">
    <property type="entry name" value="GAMMA TUBULIN COMPLEX COMPONENT C-TERMINAL DOMAIN-CONTAINING PROTEIN"/>
    <property type="match status" value="1"/>
</dbReference>
<dbReference type="InterPro" id="IPR015919">
    <property type="entry name" value="Cadherin-like_sf"/>
</dbReference>
<keyword evidence="2" id="KW-0677">Repeat</keyword>
<organism evidence="5 6">
    <name type="scientific">Leptospira tipperaryensis</name>
    <dbReference type="NCBI Taxonomy" id="2564040"/>
    <lineage>
        <taxon>Bacteria</taxon>
        <taxon>Pseudomonadati</taxon>
        <taxon>Spirochaetota</taxon>
        <taxon>Spirochaetia</taxon>
        <taxon>Leptospirales</taxon>
        <taxon>Leptospiraceae</taxon>
        <taxon>Leptospira</taxon>
    </lineage>
</organism>
<dbReference type="SUPFAM" id="SSF49313">
    <property type="entry name" value="Cadherin-like"/>
    <property type="match status" value="1"/>
</dbReference>
<evidence type="ECO:0000313" key="6">
    <source>
        <dbReference type="Proteomes" id="UP000094197"/>
    </source>
</evidence>
<dbReference type="Pfam" id="PF14312">
    <property type="entry name" value="FG-GAP_2"/>
    <property type="match status" value="6"/>
</dbReference>
<name>A0A1D7UW15_9LEPT</name>
<dbReference type="InterPro" id="IPR013517">
    <property type="entry name" value="FG-GAP"/>
</dbReference>
<sequence>MLCAVWILTSAFWGCLHDESTTHALVLLGTPISESNPVGAPPILPSLSYTNSSLVFVKNVSITAIQPTSTGNPTTFSISPALPTGLSWNASTGEITGTPSSAQGSTSYTITAVNENGSNTTTIDITIQALNSFWAGYLKAPNAESIAGSGDNFGKVAISGDTMVVTASTEDSNQTTVTNFPGPILTSATDNDGTINSGAAYVFRRVGTSWVLEAYLKSPNAETGDSFGTSVAISGDTIVIGAIGEQSPLNTVINAPNAGLTPAGDTDGAGNAGAAYIFRRTGTTWAWEAYLKAPNAASTNQFGNSVAISGNTVVVSAVFEDCDQTFITNAPSTFVSNTNAVDAGAVYVYARTGTTWAFQSYLKAPNAETNDNFGSSVSISEDSNTIAVGARSEKSNQTTVSNAPDPNLTPGGDNDALAVGGGAVYVFRKSGSNWAWEAYLKPPNIEVNDQFGMSISISGDRIVVGANGEDSNQPTILSSLGPSLTPAGDNDGASGAGAAYVFVRSGSTWSWEAYLKSPNAEASDVFGTSVAILGDIIVVGATGEDSALPSIINSPSAFPTSATDNDASLNSGAAYVFHRNGSGWNLQSYLKAPNAETVSGVGDTFGTSVALSNECIVVGANGEDSSLVSNLFAPSTPPSATTDDDAAVNSGAAYTFDR</sequence>
<dbReference type="Pfam" id="PF05345">
    <property type="entry name" value="He_PIG"/>
    <property type="match status" value="1"/>
</dbReference>
<accession>A0A1D7UW15</accession>
<evidence type="ECO:0000256" key="1">
    <source>
        <dbReference type="ARBA" id="ARBA00022729"/>
    </source>
</evidence>
<dbReference type="AlphaFoldDB" id="A0A1D7UW15"/>
<feature type="region of interest" description="Disordered" evidence="4">
    <location>
        <begin position="390"/>
        <end position="413"/>
    </location>
</feature>
<evidence type="ECO:0000256" key="2">
    <source>
        <dbReference type="ARBA" id="ARBA00022737"/>
    </source>
</evidence>
<feature type="compositionally biased region" description="Polar residues" evidence="4">
    <location>
        <begin position="395"/>
        <end position="404"/>
    </location>
</feature>
<dbReference type="GO" id="GO:0005509">
    <property type="term" value="F:calcium ion binding"/>
    <property type="evidence" value="ECO:0007669"/>
    <property type="project" value="InterPro"/>
</dbReference>
<keyword evidence="3" id="KW-0325">Glycoprotein</keyword>
<dbReference type="InterPro" id="IPR013519">
    <property type="entry name" value="Int_alpha_beta-p"/>
</dbReference>
<dbReference type="PANTHER" id="PTHR36220">
    <property type="entry name" value="UNNAMED PRODUCT"/>
    <property type="match status" value="1"/>
</dbReference>
<dbReference type="EMBL" id="CP015217">
    <property type="protein sequence ID" value="AOP33790.1"/>
    <property type="molecule type" value="Genomic_DNA"/>
</dbReference>
<dbReference type="SUPFAM" id="SSF69318">
    <property type="entry name" value="Integrin alpha N-terminal domain"/>
    <property type="match status" value="1"/>
</dbReference>
<reference evidence="5 6" key="1">
    <citation type="submission" date="2016-04" db="EMBL/GenBank/DDBJ databases">
        <title>Complete genome seqeunce of Leptospira alstonii serovar Room22.</title>
        <authorList>
            <person name="Nally J.E."/>
            <person name="Bayles D.O."/>
            <person name="Hurley D."/>
            <person name="Fanning S."/>
            <person name="McMahon B.J."/>
            <person name="Arent Z."/>
        </authorList>
    </citation>
    <scope>NUCLEOTIDE SEQUENCE [LARGE SCALE GENOMIC DNA]</scope>
    <source>
        <strain evidence="5 6">GWTS #1</strain>
    </source>
</reference>
<keyword evidence="1" id="KW-0732">Signal</keyword>
<evidence type="ECO:0008006" key="7">
    <source>
        <dbReference type="Google" id="ProtNLM"/>
    </source>
</evidence>
<dbReference type="Proteomes" id="UP000094197">
    <property type="component" value="Chromosome 1"/>
</dbReference>
<dbReference type="GO" id="GO:0016020">
    <property type="term" value="C:membrane"/>
    <property type="evidence" value="ECO:0007669"/>
    <property type="project" value="InterPro"/>
</dbReference>
<dbReference type="InterPro" id="IPR013783">
    <property type="entry name" value="Ig-like_fold"/>
</dbReference>
<dbReference type="SMART" id="SM00191">
    <property type="entry name" value="Int_alpha"/>
    <property type="match status" value="4"/>
</dbReference>
<evidence type="ECO:0000313" key="5">
    <source>
        <dbReference type="EMBL" id="AOP33790.1"/>
    </source>
</evidence>
<dbReference type="Gene3D" id="2.130.10.130">
    <property type="entry name" value="Integrin alpha, N-terminal"/>
    <property type="match status" value="2"/>
</dbReference>
<dbReference type="KEGG" id="laj:A0128_08005"/>
<gene>
    <name evidence="5" type="ORF">A0128_08005</name>
</gene>